<dbReference type="InterPro" id="IPR029016">
    <property type="entry name" value="GAF-like_dom_sf"/>
</dbReference>
<dbReference type="InterPro" id="IPR035965">
    <property type="entry name" value="PAS-like_dom_sf"/>
</dbReference>
<dbReference type="Gene3D" id="3.30.450.40">
    <property type="match status" value="1"/>
</dbReference>
<dbReference type="InterPro" id="IPR003018">
    <property type="entry name" value="GAF"/>
</dbReference>
<dbReference type="SMART" id="SM00911">
    <property type="entry name" value="HWE_HK"/>
    <property type="match status" value="1"/>
</dbReference>
<evidence type="ECO:0000256" key="5">
    <source>
        <dbReference type="ARBA" id="ARBA00022741"/>
    </source>
</evidence>
<feature type="coiled-coil region" evidence="8">
    <location>
        <begin position="167"/>
        <end position="194"/>
    </location>
</feature>
<evidence type="ECO:0000259" key="9">
    <source>
        <dbReference type="SMART" id="SM00065"/>
    </source>
</evidence>
<dbReference type="PANTHER" id="PTHR41523">
    <property type="entry name" value="TWO-COMPONENT SYSTEM SENSOR PROTEIN"/>
    <property type="match status" value="1"/>
</dbReference>
<evidence type="ECO:0000256" key="6">
    <source>
        <dbReference type="ARBA" id="ARBA00022777"/>
    </source>
</evidence>
<dbReference type="PANTHER" id="PTHR41523:SF8">
    <property type="entry name" value="ETHYLENE RESPONSE SENSOR PROTEIN"/>
    <property type="match status" value="1"/>
</dbReference>
<keyword evidence="5" id="KW-0547">Nucleotide-binding</keyword>
<dbReference type="SMART" id="SM00065">
    <property type="entry name" value="GAF"/>
    <property type="match status" value="1"/>
</dbReference>
<evidence type="ECO:0000256" key="3">
    <source>
        <dbReference type="ARBA" id="ARBA00022553"/>
    </source>
</evidence>
<reference evidence="11 12" key="1">
    <citation type="submission" date="2019-04" db="EMBL/GenBank/DDBJ databases">
        <title>Shimia ponticola sp. nov., isolated from seawater.</title>
        <authorList>
            <person name="Kim Y.-O."/>
            <person name="Yoon J.-H."/>
        </authorList>
    </citation>
    <scope>NUCLEOTIDE SEQUENCE [LARGE SCALE GENOMIC DNA]</scope>
    <source>
        <strain evidence="11 12">MYP11</strain>
    </source>
</reference>
<keyword evidence="4" id="KW-0808">Transferase</keyword>
<dbReference type="EC" id="2.7.13.3" evidence="2"/>
<dbReference type="SUPFAM" id="SSF55785">
    <property type="entry name" value="PYP-like sensor domain (PAS domain)"/>
    <property type="match status" value="1"/>
</dbReference>
<comment type="caution">
    <text evidence="11">The sequence shown here is derived from an EMBL/GenBank/DDBJ whole genome shotgun (WGS) entry which is preliminary data.</text>
</comment>
<evidence type="ECO:0000256" key="8">
    <source>
        <dbReference type="SAM" id="Coils"/>
    </source>
</evidence>
<evidence type="ECO:0000256" key="1">
    <source>
        <dbReference type="ARBA" id="ARBA00000085"/>
    </source>
</evidence>
<feature type="domain" description="GAF" evidence="9">
    <location>
        <begin position="29"/>
        <end position="175"/>
    </location>
</feature>
<dbReference type="SUPFAM" id="SSF55781">
    <property type="entry name" value="GAF domain-like"/>
    <property type="match status" value="1"/>
</dbReference>
<keyword evidence="8" id="KW-0175">Coiled coil</keyword>
<evidence type="ECO:0000313" key="12">
    <source>
        <dbReference type="Proteomes" id="UP000306602"/>
    </source>
</evidence>
<dbReference type="Pfam" id="PF01590">
    <property type="entry name" value="GAF"/>
    <property type="match status" value="1"/>
</dbReference>
<name>A0A4S4NH22_9RHOB</name>
<keyword evidence="6" id="KW-0418">Kinase</keyword>
<dbReference type="GO" id="GO:0004673">
    <property type="term" value="F:protein histidine kinase activity"/>
    <property type="evidence" value="ECO:0007669"/>
    <property type="project" value="UniProtKB-EC"/>
</dbReference>
<dbReference type="OrthoDB" id="9816309at2"/>
<dbReference type="InterPro" id="IPR011102">
    <property type="entry name" value="Sig_transdc_His_kinase_HWE"/>
</dbReference>
<dbReference type="Proteomes" id="UP000306602">
    <property type="component" value="Unassembled WGS sequence"/>
</dbReference>
<evidence type="ECO:0000256" key="4">
    <source>
        <dbReference type="ARBA" id="ARBA00022679"/>
    </source>
</evidence>
<dbReference type="GO" id="GO:0005524">
    <property type="term" value="F:ATP binding"/>
    <property type="evidence" value="ECO:0007669"/>
    <property type="project" value="UniProtKB-KW"/>
</dbReference>
<dbReference type="Gene3D" id="3.30.450.20">
    <property type="entry name" value="PAS domain"/>
    <property type="match status" value="2"/>
</dbReference>
<dbReference type="InterPro" id="IPR036890">
    <property type="entry name" value="HATPase_C_sf"/>
</dbReference>
<evidence type="ECO:0000313" key="11">
    <source>
        <dbReference type="EMBL" id="THH38135.1"/>
    </source>
</evidence>
<proteinExistence type="predicted"/>
<dbReference type="AlphaFoldDB" id="A0A4S4NH22"/>
<sequence length="506" mass="55842">MTIPMREDPAKLTDENVILQADLGLVDSPSEEVFDRGVRLASRLVGAPVSLLSFVDGTRQFFKAQKGLAEPWATLRETPLSHSFCQHVVSSDAPLIVEDARKDEMLKDNLAIPDLGVVAYLGVPVRHPSGAVLGSFCAIDSQPRQWTEEDRALMTDLADGISNEIKLRAALLEKERLRQESQQMKNRLDLAITAGRLGVFDLDLETGESQWDSMLFDLWGMPKTEANPFPLAMQMLHPDDLPAHEEEFEKAKTPGGDGLYSMNLRVRVPGEVSSRVLHAQGKVSFEGETPKRMVGAVQDVSELWNALEQQRLLTKELNHRVKNLFAITAGLISITAQESKDCKEMADALRSRILSLSAAHDLVRPAIVGEETPDTEAELDGLVKTIISPHLRLPEQLQSNGAAISIAPDLASSFALLLHELATNAGKYGALSHIDGRLNVSWTHQGDTLHIHWNETCAAGALQKPVDEGFGSTLIDMTVRRKLRGEYELDWKPDGLSVTVRLPWKQ</sequence>
<dbReference type="EMBL" id="SRKY01000001">
    <property type="protein sequence ID" value="THH38135.1"/>
    <property type="molecule type" value="Genomic_DNA"/>
</dbReference>
<protein>
    <recommendedName>
        <fullName evidence="2">histidine kinase</fullName>
        <ecNumber evidence="2">2.7.13.3</ecNumber>
    </recommendedName>
</protein>
<comment type="catalytic activity">
    <reaction evidence="1">
        <text>ATP + protein L-histidine = ADP + protein N-phospho-L-histidine.</text>
        <dbReference type="EC" id="2.7.13.3"/>
    </reaction>
</comment>
<keyword evidence="3" id="KW-0597">Phosphoprotein</keyword>
<keyword evidence="7" id="KW-0067">ATP-binding</keyword>
<evidence type="ECO:0000259" key="10">
    <source>
        <dbReference type="SMART" id="SM00911"/>
    </source>
</evidence>
<evidence type="ECO:0000256" key="7">
    <source>
        <dbReference type="ARBA" id="ARBA00022840"/>
    </source>
</evidence>
<gene>
    <name evidence="11" type="ORF">E4Z66_00730</name>
</gene>
<dbReference type="Gene3D" id="3.30.565.10">
    <property type="entry name" value="Histidine kinase-like ATPase, C-terminal domain"/>
    <property type="match status" value="1"/>
</dbReference>
<evidence type="ECO:0000256" key="2">
    <source>
        <dbReference type="ARBA" id="ARBA00012438"/>
    </source>
</evidence>
<dbReference type="Pfam" id="PF07536">
    <property type="entry name" value="HWE_HK"/>
    <property type="match status" value="1"/>
</dbReference>
<accession>A0A4S4NH22</accession>
<feature type="domain" description="Signal transduction histidine kinase HWE region" evidence="10">
    <location>
        <begin position="316"/>
        <end position="403"/>
    </location>
</feature>
<organism evidence="11 12">
    <name type="scientific">Aliishimia ponticola</name>
    <dbReference type="NCBI Taxonomy" id="2499833"/>
    <lineage>
        <taxon>Bacteria</taxon>
        <taxon>Pseudomonadati</taxon>
        <taxon>Pseudomonadota</taxon>
        <taxon>Alphaproteobacteria</taxon>
        <taxon>Rhodobacterales</taxon>
        <taxon>Paracoccaceae</taxon>
        <taxon>Aliishimia</taxon>
    </lineage>
</organism>
<keyword evidence="12" id="KW-1185">Reference proteome</keyword>
<dbReference type="RefSeq" id="WP_136461027.1">
    <property type="nucleotide sequence ID" value="NZ_SRKY01000001.1"/>
</dbReference>